<keyword evidence="8" id="KW-0472">Membrane</keyword>
<keyword evidence="13" id="KW-1185">Reference proteome</keyword>
<dbReference type="Proteomes" id="UP000199588">
    <property type="component" value="Unassembled WGS sequence"/>
</dbReference>
<feature type="signal peptide" evidence="10">
    <location>
        <begin position="1"/>
        <end position="21"/>
    </location>
</feature>
<feature type="chain" id="PRO_5045824804" evidence="10">
    <location>
        <begin position="22"/>
        <end position="343"/>
    </location>
</feature>
<evidence type="ECO:0000313" key="13">
    <source>
        <dbReference type="Proteomes" id="UP000199588"/>
    </source>
</evidence>
<dbReference type="InterPro" id="IPR023614">
    <property type="entry name" value="Porin_dom_sf"/>
</dbReference>
<evidence type="ECO:0000256" key="7">
    <source>
        <dbReference type="ARBA" id="ARBA00023114"/>
    </source>
</evidence>
<evidence type="ECO:0000256" key="4">
    <source>
        <dbReference type="ARBA" id="ARBA00022692"/>
    </source>
</evidence>
<keyword evidence="4" id="KW-0812">Transmembrane</keyword>
<sequence>MKKTIIALITSALFFSGGASAVTVYSAEGTKVNLDGRASFELINRTDKRSDLIDRGSRVRIHAYQDIGSGFTALANVEIRFTKDGDIGNQIYTKRLYGGFQHKLGSLTFGKQALLADSIGYSNFTYELGKITMMPKDADKAVRLLTDWFYGFRFGADYVFGTSEKYDDSDRELANKNRAYELAMFYNNKFGEFNVKGAVAYSQQKAGTLAKDEYDKKAMSTSVQLGYGKGAVGFDWTKGKSIEGKKDFKFRVGNNKFEEINLFEVGAKYAVTDKNNVYAEYLWGTGEIQGQDDGKFKGWFLGADHQFNKRVVTYLEGGSFKTKRSGDTLEKEKRIALGLRVYF</sequence>
<feature type="domain" description="Porin" evidence="11">
    <location>
        <begin position="10"/>
        <end position="323"/>
    </location>
</feature>
<dbReference type="Gene3D" id="2.40.160.10">
    <property type="entry name" value="Porin"/>
    <property type="match status" value="1"/>
</dbReference>
<dbReference type="EMBL" id="FMUQ01000004">
    <property type="protein sequence ID" value="SCX86159.1"/>
    <property type="molecule type" value="Genomic_DNA"/>
</dbReference>
<evidence type="ECO:0000256" key="6">
    <source>
        <dbReference type="ARBA" id="ARBA00023065"/>
    </source>
</evidence>
<evidence type="ECO:0000259" key="11">
    <source>
        <dbReference type="Pfam" id="PF13609"/>
    </source>
</evidence>
<dbReference type="PANTHER" id="PTHR34501:SF2">
    <property type="entry name" value="OUTER MEMBRANE PORIN F-RELATED"/>
    <property type="match status" value="1"/>
</dbReference>
<dbReference type="InterPro" id="IPR033900">
    <property type="entry name" value="Gram_neg_porin_domain"/>
</dbReference>
<dbReference type="PANTHER" id="PTHR34501">
    <property type="entry name" value="PROTEIN YDDL-RELATED"/>
    <property type="match status" value="1"/>
</dbReference>
<evidence type="ECO:0000256" key="5">
    <source>
        <dbReference type="ARBA" id="ARBA00022729"/>
    </source>
</evidence>
<dbReference type="Pfam" id="PF13609">
    <property type="entry name" value="Porin_4"/>
    <property type="match status" value="1"/>
</dbReference>
<evidence type="ECO:0000256" key="9">
    <source>
        <dbReference type="ARBA" id="ARBA00023237"/>
    </source>
</evidence>
<dbReference type="RefSeq" id="WP_011199740.1">
    <property type="nucleotide sequence ID" value="NZ_CP015031.1"/>
</dbReference>
<accession>A0A1G5B7P1</accession>
<keyword evidence="7" id="KW-0626">Porin</keyword>
<keyword evidence="6" id="KW-0406">Ion transport</keyword>
<dbReference type="SUPFAM" id="SSF56935">
    <property type="entry name" value="Porins"/>
    <property type="match status" value="1"/>
</dbReference>
<evidence type="ECO:0000256" key="3">
    <source>
        <dbReference type="ARBA" id="ARBA00022452"/>
    </source>
</evidence>
<reference evidence="12 13" key="1">
    <citation type="submission" date="2016-10" db="EMBL/GenBank/DDBJ databases">
        <authorList>
            <person name="Varghese N."/>
            <person name="Submissions S."/>
        </authorList>
    </citation>
    <scope>NUCLEOTIDE SEQUENCE [LARGE SCALE GENOMIC DNA]</scope>
    <source>
        <strain evidence="12 13">DSM 22022</strain>
    </source>
</reference>
<evidence type="ECO:0000256" key="1">
    <source>
        <dbReference type="ARBA" id="ARBA00004571"/>
    </source>
</evidence>
<organism evidence="12 13">
    <name type="scientific">Basfia succiniciproducens</name>
    <dbReference type="NCBI Taxonomy" id="653940"/>
    <lineage>
        <taxon>Bacteria</taxon>
        <taxon>Pseudomonadati</taxon>
        <taxon>Pseudomonadota</taxon>
        <taxon>Gammaproteobacteria</taxon>
        <taxon>Pasteurellales</taxon>
        <taxon>Pasteurellaceae</taxon>
        <taxon>Basfia</taxon>
    </lineage>
</organism>
<dbReference type="InterPro" id="IPR050298">
    <property type="entry name" value="Gram-neg_bact_OMP"/>
</dbReference>
<evidence type="ECO:0000313" key="12">
    <source>
        <dbReference type="EMBL" id="SCX86159.1"/>
    </source>
</evidence>
<name>A0A1G5B7P1_9PAST</name>
<keyword evidence="2" id="KW-0813">Transport</keyword>
<gene>
    <name evidence="12" type="ORF">SAMN02910354_00613</name>
</gene>
<keyword evidence="3" id="KW-1134">Transmembrane beta strand</keyword>
<evidence type="ECO:0000256" key="10">
    <source>
        <dbReference type="SAM" id="SignalP"/>
    </source>
</evidence>
<protein>
    <submittedName>
        <fullName evidence="12">Outer membrane protein (Porin)</fullName>
    </submittedName>
</protein>
<evidence type="ECO:0000256" key="2">
    <source>
        <dbReference type="ARBA" id="ARBA00022448"/>
    </source>
</evidence>
<proteinExistence type="predicted"/>
<keyword evidence="5 10" id="KW-0732">Signal</keyword>
<keyword evidence="9" id="KW-0998">Cell outer membrane</keyword>
<comment type="subcellular location">
    <subcellularLocation>
        <location evidence="1">Cell outer membrane</location>
        <topology evidence="1">Multi-pass membrane protein</topology>
    </subcellularLocation>
</comment>
<comment type="caution">
    <text evidence="12">The sequence shown here is derived from an EMBL/GenBank/DDBJ whole genome shotgun (WGS) entry which is preliminary data.</text>
</comment>
<dbReference type="CDD" id="cd00342">
    <property type="entry name" value="gram_neg_porins"/>
    <property type="match status" value="1"/>
</dbReference>
<evidence type="ECO:0000256" key="8">
    <source>
        <dbReference type="ARBA" id="ARBA00023136"/>
    </source>
</evidence>